<dbReference type="OrthoDB" id="660475at2"/>
<keyword evidence="1" id="KW-1133">Transmembrane helix</keyword>
<reference evidence="2 3" key="1">
    <citation type="journal article" date="2015" name="Stand. Genomic Sci.">
        <title>Genomic Encyclopedia of Bacterial and Archaeal Type Strains, Phase III: the genomes of soil and plant-associated and newly described type strains.</title>
        <authorList>
            <person name="Whitman W.B."/>
            <person name="Woyke T."/>
            <person name="Klenk H.P."/>
            <person name="Zhou Y."/>
            <person name="Lilburn T.G."/>
            <person name="Beck B.J."/>
            <person name="De Vos P."/>
            <person name="Vandamme P."/>
            <person name="Eisen J.A."/>
            <person name="Garrity G."/>
            <person name="Hugenholtz P."/>
            <person name="Kyrpides N.C."/>
        </authorList>
    </citation>
    <scope>NUCLEOTIDE SEQUENCE [LARGE SCALE GENOMIC DNA]</scope>
    <source>
        <strain evidence="2 3">CGMCC 1.7271</strain>
    </source>
</reference>
<protein>
    <submittedName>
        <fullName evidence="2">Uncharacterized protein</fullName>
    </submittedName>
</protein>
<keyword evidence="1" id="KW-0812">Transmembrane</keyword>
<name>A0A562SVR6_9BACT</name>
<organism evidence="2 3">
    <name type="scientific">Lacibacter cauensis</name>
    <dbReference type="NCBI Taxonomy" id="510947"/>
    <lineage>
        <taxon>Bacteria</taxon>
        <taxon>Pseudomonadati</taxon>
        <taxon>Bacteroidota</taxon>
        <taxon>Chitinophagia</taxon>
        <taxon>Chitinophagales</taxon>
        <taxon>Chitinophagaceae</taxon>
        <taxon>Lacibacter</taxon>
    </lineage>
</organism>
<feature type="transmembrane region" description="Helical" evidence="1">
    <location>
        <begin position="79"/>
        <end position="97"/>
    </location>
</feature>
<comment type="caution">
    <text evidence="2">The sequence shown here is derived from an EMBL/GenBank/DDBJ whole genome shotgun (WGS) entry which is preliminary data.</text>
</comment>
<dbReference type="EMBL" id="VLLE01000002">
    <property type="protein sequence ID" value="TWI85322.1"/>
    <property type="molecule type" value="Genomic_DNA"/>
</dbReference>
<feature type="transmembrane region" description="Helical" evidence="1">
    <location>
        <begin position="103"/>
        <end position="120"/>
    </location>
</feature>
<dbReference type="RefSeq" id="WP_144884120.1">
    <property type="nucleotide sequence ID" value="NZ_VLLE01000002.1"/>
</dbReference>
<gene>
    <name evidence="2" type="ORF">IQ13_0482</name>
</gene>
<feature type="transmembrane region" description="Helical" evidence="1">
    <location>
        <begin position="44"/>
        <end position="67"/>
    </location>
</feature>
<accession>A0A562SVR6</accession>
<dbReference type="AlphaFoldDB" id="A0A562SVR6"/>
<evidence type="ECO:0000313" key="3">
    <source>
        <dbReference type="Proteomes" id="UP000316167"/>
    </source>
</evidence>
<keyword evidence="1" id="KW-0472">Membrane</keyword>
<evidence type="ECO:0000256" key="1">
    <source>
        <dbReference type="SAM" id="Phobius"/>
    </source>
</evidence>
<proteinExistence type="predicted"/>
<evidence type="ECO:0000313" key="2">
    <source>
        <dbReference type="EMBL" id="TWI85322.1"/>
    </source>
</evidence>
<sequence>MTTSYNIPIFFEPFEKQKKAARLLHLLAGFLMIANAWGDFKNPTPNLVFIVVQIATALVLISYAFSGKKWSANQNSSNGLIRLLAATVLFYASSYFLSMNDGLRAVLQVFGALGLLLLFFTERKIFKPCEVLIDEKGVHIPANLKARLIEWKDIDNMLIKNDFVSINTIQNHFIQYETGAVLSELQMDEVNAYCRQKFTKS</sequence>
<keyword evidence="3" id="KW-1185">Reference proteome</keyword>
<dbReference type="Proteomes" id="UP000316167">
    <property type="component" value="Unassembled WGS sequence"/>
</dbReference>
<feature type="transmembrane region" description="Helical" evidence="1">
    <location>
        <begin position="20"/>
        <end position="38"/>
    </location>
</feature>